<dbReference type="InterPro" id="IPR026055">
    <property type="entry name" value="FAR"/>
</dbReference>
<organism evidence="7">
    <name type="scientific">Salvia splendens</name>
    <name type="common">Scarlet sage</name>
    <dbReference type="NCBI Taxonomy" id="180675"/>
    <lineage>
        <taxon>Eukaryota</taxon>
        <taxon>Viridiplantae</taxon>
        <taxon>Streptophyta</taxon>
        <taxon>Embryophyta</taxon>
        <taxon>Tracheophyta</taxon>
        <taxon>Spermatophyta</taxon>
        <taxon>Magnoliopsida</taxon>
        <taxon>eudicotyledons</taxon>
        <taxon>Gunneridae</taxon>
        <taxon>Pentapetalae</taxon>
        <taxon>asterids</taxon>
        <taxon>lamiids</taxon>
        <taxon>Lamiales</taxon>
        <taxon>Lamiaceae</taxon>
        <taxon>Nepetoideae</taxon>
        <taxon>Mentheae</taxon>
        <taxon>Salviinae</taxon>
        <taxon>Salvia</taxon>
        <taxon>Salvia subgen. Calosphace</taxon>
        <taxon>core Calosphace</taxon>
    </lineage>
</organism>
<comment type="function">
    <text evidence="4">Catalyzes the reduction of fatty acyl-CoA to fatty alcohols.</text>
</comment>
<dbReference type="EC" id="1.2.1.84" evidence="4"/>
<evidence type="ECO:0000256" key="3">
    <source>
        <dbReference type="ARBA" id="ARBA00023098"/>
    </source>
</evidence>
<feature type="domain" description="Fatty acyl-CoA reductase C-terminal" evidence="5">
    <location>
        <begin position="228"/>
        <end position="324"/>
    </location>
</feature>
<reference evidence="7" key="1">
    <citation type="submission" date="2018-01" db="EMBL/GenBank/DDBJ databases">
        <authorList>
            <person name="Mao J.F."/>
        </authorList>
    </citation>
    <scope>NUCLEOTIDE SEQUENCE</scope>
    <source>
        <strain evidence="7">Huo1</strain>
        <tissue evidence="7">Leaf</tissue>
    </source>
</reference>
<dbReference type="PANTHER" id="PTHR11011:SF99">
    <property type="entry name" value="FATTY ACYL-COA REDUCTASE 3"/>
    <property type="match status" value="1"/>
</dbReference>
<dbReference type="AlphaFoldDB" id="A0A8X8XP15"/>
<dbReference type="CDD" id="cd09071">
    <property type="entry name" value="FAR_C"/>
    <property type="match status" value="1"/>
</dbReference>
<dbReference type="GO" id="GO:0102965">
    <property type="term" value="F:alcohol-forming long-chain fatty acyl-CoA reductase activity"/>
    <property type="evidence" value="ECO:0007669"/>
    <property type="project" value="UniProtKB-EC"/>
</dbReference>
<keyword evidence="4" id="KW-0560">Oxidoreductase</keyword>
<dbReference type="InterPro" id="IPR036291">
    <property type="entry name" value="NAD(P)-bd_dom_sf"/>
</dbReference>
<feature type="domain" description="Thioester reductase (TE)" evidence="6">
    <location>
        <begin position="50"/>
        <end position="115"/>
    </location>
</feature>
<evidence type="ECO:0000256" key="1">
    <source>
        <dbReference type="ARBA" id="ARBA00005928"/>
    </source>
</evidence>
<comment type="similarity">
    <text evidence="1 4">Belongs to the fatty acyl-CoA reductase family.</text>
</comment>
<proteinExistence type="inferred from homology"/>
<keyword evidence="2 4" id="KW-0444">Lipid biosynthesis</keyword>
<protein>
    <recommendedName>
        <fullName evidence="4">Fatty acyl-CoA reductase</fullName>
        <ecNumber evidence="4">1.2.1.84</ecNumber>
    </recommendedName>
</protein>
<name>A0A8X8XP15_SALSN</name>
<dbReference type="GO" id="GO:0010345">
    <property type="term" value="P:suberin biosynthetic process"/>
    <property type="evidence" value="ECO:0007669"/>
    <property type="project" value="TreeGrafter"/>
</dbReference>
<sequence>MWLVGCLIDHQFQDLDNITSLFAMEIQFLENKSILLTGAAGFLAKGNVMEKELFKVVREKYGAKLNSFMEEKVCVLSGDITCDWLGLKISILEELFEKLDFVINLAATTDLDERTIDSFVVGFGIGRLTCYPGDPQNIIDIIPADMVANAMMVSMASHVDKTTHLILHVGSSSSNPAPYHRVRDNIVHFFTEQPWLRKDGTPVVVRSPTQLPTRVAARIYMELLYFIPIRILGIVNAASFRYFDRIYLDLSKKANFLMRLVDLFSPYLFFNRIFDDTSAEKLRNTAKEMSGDIENEILNFDPRSINWDDYLMHTHIPGLVKYSFRR</sequence>
<gene>
    <name evidence="7" type="ORF">SASPL_119447</name>
</gene>
<evidence type="ECO:0000259" key="6">
    <source>
        <dbReference type="Pfam" id="PF07993"/>
    </source>
</evidence>
<evidence type="ECO:0000256" key="2">
    <source>
        <dbReference type="ARBA" id="ARBA00022516"/>
    </source>
</evidence>
<evidence type="ECO:0000259" key="5">
    <source>
        <dbReference type="Pfam" id="PF03015"/>
    </source>
</evidence>
<comment type="catalytic activity">
    <reaction evidence="4">
        <text>a long-chain fatty acyl-CoA + 2 NADPH + 2 H(+) = a long-chain primary fatty alcohol + 2 NADP(+) + CoA</text>
        <dbReference type="Rhea" id="RHEA:52716"/>
        <dbReference type="ChEBI" id="CHEBI:15378"/>
        <dbReference type="ChEBI" id="CHEBI:57287"/>
        <dbReference type="ChEBI" id="CHEBI:57783"/>
        <dbReference type="ChEBI" id="CHEBI:58349"/>
        <dbReference type="ChEBI" id="CHEBI:77396"/>
        <dbReference type="ChEBI" id="CHEBI:83139"/>
        <dbReference type="EC" id="1.2.1.84"/>
    </reaction>
</comment>
<evidence type="ECO:0000313" key="7">
    <source>
        <dbReference type="EMBL" id="KAG6417293.1"/>
    </source>
</evidence>
<dbReference type="EMBL" id="PNBA02000007">
    <property type="protein sequence ID" value="KAG6417293.1"/>
    <property type="molecule type" value="Genomic_DNA"/>
</dbReference>
<dbReference type="Pfam" id="PF03015">
    <property type="entry name" value="Sterile"/>
    <property type="match status" value="1"/>
</dbReference>
<comment type="caution">
    <text evidence="7">The sequence shown here is derived from an EMBL/GenBank/DDBJ whole genome shotgun (WGS) entry which is preliminary data.</text>
</comment>
<reference evidence="7" key="2">
    <citation type="submission" date="2020-08" db="EMBL/GenBank/DDBJ databases">
        <title>Plant Genome Project.</title>
        <authorList>
            <person name="Zhang R.-G."/>
        </authorList>
    </citation>
    <scope>NUCLEOTIDE SEQUENCE</scope>
    <source>
        <strain evidence="7">Huo1</strain>
        <tissue evidence="7">Leaf</tissue>
    </source>
</reference>
<dbReference type="GO" id="GO:0080019">
    <property type="term" value="F:alcohol-forming very long-chain fatty acyl-CoA reductase activity"/>
    <property type="evidence" value="ECO:0007669"/>
    <property type="project" value="InterPro"/>
</dbReference>
<dbReference type="Gene3D" id="3.40.50.720">
    <property type="entry name" value="NAD(P)-binding Rossmann-like Domain"/>
    <property type="match status" value="1"/>
</dbReference>
<dbReference type="Proteomes" id="UP000298416">
    <property type="component" value="Unassembled WGS sequence"/>
</dbReference>
<keyword evidence="3 4" id="KW-0443">Lipid metabolism</keyword>
<dbReference type="InterPro" id="IPR013120">
    <property type="entry name" value="FAR_NAD-bd"/>
</dbReference>
<dbReference type="GO" id="GO:0035336">
    <property type="term" value="P:long-chain fatty-acyl-CoA metabolic process"/>
    <property type="evidence" value="ECO:0007669"/>
    <property type="project" value="TreeGrafter"/>
</dbReference>
<dbReference type="InterPro" id="IPR033640">
    <property type="entry name" value="FAR_C"/>
</dbReference>
<evidence type="ECO:0000256" key="4">
    <source>
        <dbReference type="RuleBase" id="RU363097"/>
    </source>
</evidence>
<dbReference type="Pfam" id="PF07993">
    <property type="entry name" value="NAD_binding_4"/>
    <property type="match status" value="1"/>
</dbReference>
<evidence type="ECO:0000313" key="8">
    <source>
        <dbReference type="Proteomes" id="UP000298416"/>
    </source>
</evidence>
<accession>A0A8X8XP15</accession>
<keyword evidence="4" id="KW-0521">NADP</keyword>
<dbReference type="SUPFAM" id="SSF51735">
    <property type="entry name" value="NAD(P)-binding Rossmann-fold domains"/>
    <property type="match status" value="1"/>
</dbReference>
<dbReference type="PANTHER" id="PTHR11011">
    <property type="entry name" value="MALE STERILITY PROTEIN 2-RELATED"/>
    <property type="match status" value="1"/>
</dbReference>
<keyword evidence="8" id="KW-1185">Reference proteome</keyword>